<evidence type="ECO:0000256" key="4">
    <source>
        <dbReference type="ARBA" id="ARBA00023136"/>
    </source>
</evidence>
<evidence type="ECO:0000256" key="3">
    <source>
        <dbReference type="ARBA" id="ARBA00022989"/>
    </source>
</evidence>
<gene>
    <name evidence="7 8" type="primary">mltG</name>
    <name evidence="8" type="ORF">VF724_09980</name>
</gene>
<dbReference type="Gene3D" id="3.30.1490.480">
    <property type="entry name" value="Endolytic murein transglycosylase"/>
    <property type="match status" value="2"/>
</dbReference>
<keyword evidence="1 7" id="KW-1003">Cell membrane</keyword>
<feature type="transmembrane region" description="Helical" evidence="7">
    <location>
        <begin position="22"/>
        <end position="45"/>
    </location>
</feature>
<organism evidence="8 9">
    <name type="scientific">Ferviditalea candida</name>
    <dbReference type="NCBI Taxonomy" id="3108399"/>
    <lineage>
        <taxon>Bacteria</taxon>
        <taxon>Bacillati</taxon>
        <taxon>Bacillota</taxon>
        <taxon>Bacilli</taxon>
        <taxon>Bacillales</taxon>
        <taxon>Paenibacillaceae</taxon>
        <taxon>Ferviditalea</taxon>
    </lineage>
</organism>
<sequence>MTQQEETKPDAQEHPKRIMPKAAVWTIIVVLLFLGAVGASALYAVSALQPVKASMEEVHITIDKGMNSSQIASLLEQNGLIRNGFIFKLYLKYRNEGQHFQAGEYAVTKGTPLDEIIRMLNSGDTVKEETDRFTIPEGYTAEQIADKLAELKIADKSKFLRLVSEPKQFSAKYINDIPVNASIKYPLEGYLFPETYELKKGSSEKDIIERMLLEFDKRIDSLPVGWRKQLDKLGIGFHQMLTVASLVEREVVLPEERPIVAGVIYNRLHDKPPMMLQIDATVQYALGHQKEKLIEGDLYQTKSPYNTYLHEGLPPGPIASPSISAIQAALYPEKTKYFFYVTKKDGTNAHYFAETLPQHLKNIEISKKNASKIGQK</sequence>
<keyword evidence="3 7" id="KW-1133">Transmembrane helix</keyword>
<dbReference type="HAMAP" id="MF_02065">
    <property type="entry name" value="MltG"/>
    <property type="match status" value="1"/>
</dbReference>
<dbReference type="Pfam" id="PF02618">
    <property type="entry name" value="YceG"/>
    <property type="match status" value="1"/>
</dbReference>
<comment type="subcellular location">
    <subcellularLocation>
        <location evidence="7">Cell membrane</location>
        <topology evidence="7">Single-pass membrane protein</topology>
    </subcellularLocation>
</comment>
<dbReference type="PANTHER" id="PTHR30518:SF2">
    <property type="entry name" value="ENDOLYTIC MUREIN TRANSGLYCOSYLASE"/>
    <property type="match status" value="1"/>
</dbReference>
<keyword evidence="2 7" id="KW-0812">Transmembrane</keyword>
<keyword evidence="9" id="KW-1185">Reference proteome</keyword>
<dbReference type="NCBIfam" id="TIGR00247">
    <property type="entry name" value="endolytic transglycosylase MltG"/>
    <property type="match status" value="1"/>
</dbReference>
<evidence type="ECO:0000313" key="8">
    <source>
        <dbReference type="EMBL" id="MEB3101991.1"/>
    </source>
</evidence>
<dbReference type="InterPro" id="IPR003770">
    <property type="entry name" value="MLTG-like"/>
</dbReference>
<evidence type="ECO:0000256" key="6">
    <source>
        <dbReference type="ARBA" id="ARBA00023316"/>
    </source>
</evidence>
<protein>
    <recommendedName>
        <fullName evidence="7">Endolytic murein transglycosylase</fullName>
        <ecNumber evidence="7">4.2.2.29</ecNumber>
    </recommendedName>
    <alternativeName>
        <fullName evidence="7">Peptidoglycan lytic transglycosylase</fullName>
    </alternativeName>
    <alternativeName>
        <fullName evidence="7">Peptidoglycan polymerization terminase</fullName>
    </alternativeName>
</protein>
<comment type="caution">
    <text evidence="8">The sequence shown here is derived from an EMBL/GenBank/DDBJ whole genome shotgun (WGS) entry which is preliminary data.</text>
</comment>
<comment type="function">
    <text evidence="7">Functions as a peptidoglycan terminase that cleaves nascent peptidoglycan strands endolytically to terminate their elongation.</text>
</comment>
<evidence type="ECO:0000313" key="9">
    <source>
        <dbReference type="Proteomes" id="UP001310386"/>
    </source>
</evidence>
<dbReference type="Proteomes" id="UP001310386">
    <property type="component" value="Unassembled WGS sequence"/>
</dbReference>
<comment type="similarity">
    <text evidence="7">Belongs to the transglycosylase MltG family.</text>
</comment>
<evidence type="ECO:0000256" key="7">
    <source>
        <dbReference type="HAMAP-Rule" id="MF_02065"/>
    </source>
</evidence>
<keyword evidence="4 7" id="KW-0472">Membrane</keyword>
<keyword evidence="6 7" id="KW-0961">Cell wall biogenesis/degradation</keyword>
<dbReference type="EC" id="4.2.2.29" evidence="7"/>
<evidence type="ECO:0000256" key="5">
    <source>
        <dbReference type="ARBA" id="ARBA00023239"/>
    </source>
</evidence>
<dbReference type="PANTHER" id="PTHR30518">
    <property type="entry name" value="ENDOLYTIC MUREIN TRANSGLYCOSYLASE"/>
    <property type="match status" value="1"/>
</dbReference>
<accession>A0ABU5ZL21</accession>
<reference evidence="8" key="1">
    <citation type="submission" date="2023-12" db="EMBL/GenBank/DDBJ databases">
        <title>Fervidustalea candida gen. nov., sp. nov., a novel member of the family Paenibacillaceae isolated from a geothermal area.</title>
        <authorList>
            <person name="Li W.-J."/>
            <person name="Jiao J.-Y."/>
            <person name="Chen Y."/>
        </authorList>
    </citation>
    <scope>NUCLEOTIDE SEQUENCE</scope>
    <source>
        <strain evidence="8">SYSU GA230002</strain>
    </source>
</reference>
<evidence type="ECO:0000256" key="1">
    <source>
        <dbReference type="ARBA" id="ARBA00022475"/>
    </source>
</evidence>
<name>A0ABU5ZL21_9BACL</name>
<dbReference type="CDD" id="cd08010">
    <property type="entry name" value="MltG_like"/>
    <property type="match status" value="1"/>
</dbReference>
<dbReference type="EMBL" id="JAYJLD010000012">
    <property type="protein sequence ID" value="MEB3101991.1"/>
    <property type="molecule type" value="Genomic_DNA"/>
</dbReference>
<comment type="catalytic activity">
    <reaction evidence="7">
        <text>a peptidoglycan chain = a peptidoglycan chain with N-acetyl-1,6-anhydromuramyl-[peptide] at the reducing end + a peptidoglycan chain with N-acetylglucosamine at the non-reducing end.</text>
        <dbReference type="EC" id="4.2.2.29"/>
    </reaction>
</comment>
<keyword evidence="5 7" id="KW-0456">Lyase</keyword>
<evidence type="ECO:0000256" key="2">
    <source>
        <dbReference type="ARBA" id="ARBA00022692"/>
    </source>
</evidence>
<proteinExistence type="inferred from homology"/>
<feature type="site" description="Important for catalytic activity" evidence="7">
    <location>
        <position position="250"/>
    </location>
</feature>